<evidence type="ECO:0000256" key="4">
    <source>
        <dbReference type="ARBA" id="ARBA00022989"/>
    </source>
</evidence>
<feature type="transmembrane region" description="Helical" evidence="6">
    <location>
        <begin position="297"/>
        <end position="317"/>
    </location>
</feature>
<organism evidence="7 8">
    <name type="scientific">Dactylosporangium maewongense</name>
    <dbReference type="NCBI Taxonomy" id="634393"/>
    <lineage>
        <taxon>Bacteria</taxon>
        <taxon>Bacillati</taxon>
        <taxon>Actinomycetota</taxon>
        <taxon>Actinomycetes</taxon>
        <taxon>Micromonosporales</taxon>
        <taxon>Micromonosporaceae</taxon>
        <taxon>Dactylosporangium</taxon>
    </lineage>
</organism>
<dbReference type="InterPro" id="IPR002293">
    <property type="entry name" value="AA/rel_permease1"/>
</dbReference>
<evidence type="ECO:0000313" key="7">
    <source>
        <dbReference type="EMBL" id="GAA1499446.1"/>
    </source>
</evidence>
<feature type="transmembrane region" description="Helical" evidence="6">
    <location>
        <begin position="99"/>
        <end position="122"/>
    </location>
</feature>
<dbReference type="PANTHER" id="PTHR42770">
    <property type="entry name" value="AMINO ACID TRANSPORTER-RELATED"/>
    <property type="match status" value="1"/>
</dbReference>
<feature type="transmembrane region" description="Helical" evidence="6">
    <location>
        <begin position="246"/>
        <end position="265"/>
    </location>
</feature>
<dbReference type="Proteomes" id="UP001501470">
    <property type="component" value="Unassembled WGS sequence"/>
</dbReference>
<evidence type="ECO:0000256" key="1">
    <source>
        <dbReference type="ARBA" id="ARBA00004651"/>
    </source>
</evidence>
<evidence type="ECO:0000256" key="6">
    <source>
        <dbReference type="SAM" id="Phobius"/>
    </source>
</evidence>
<evidence type="ECO:0000256" key="5">
    <source>
        <dbReference type="ARBA" id="ARBA00023136"/>
    </source>
</evidence>
<dbReference type="InterPro" id="IPR050367">
    <property type="entry name" value="APC_superfamily"/>
</dbReference>
<feature type="transmembrane region" description="Helical" evidence="6">
    <location>
        <begin position="52"/>
        <end position="78"/>
    </location>
</feature>
<dbReference type="EMBL" id="BAAAQD010000001">
    <property type="protein sequence ID" value="GAA1499446.1"/>
    <property type="molecule type" value="Genomic_DNA"/>
</dbReference>
<keyword evidence="8" id="KW-1185">Reference proteome</keyword>
<proteinExistence type="predicted"/>
<protein>
    <submittedName>
        <fullName evidence="7">APC family permease</fullName>
    </submittedName>
</protein>
<dbReference type="Gene3D" id="1.20.1740.10">
    <property type="entry name" value="Amino acid/polyamine transporter I"/>
    <property type="match status" value="1"/>
</dbReference>
<feature type="transmembrane region" description="Helical" evidence="6">
    <location>
        <begin position="457"/>
        <end position="477"/>
    </location>
</feature>
<accession>A0ABP4K807</accession>
<keyword evidence="4 6" id="KW-1133">Transmembrane helix</keyword>
<dbReference type="PANTHER" id="PTHR42770:SF16">
    <property type="entry name" value="AMINO ACID PERMEASE"/>
    <property type="match status" value="1"/>
</dbReference>
<feature type="transmembrane region" description="Helical" evidence="6">
    <location>
        <begin position="25"/>
        <end position="46"/>
    </location>
</feature>
<keyword evidence="3 6" id="KW-0812">Transmembrane</keyword>
<sequence>MPVSTAPPTGGYTSKVDSALDQNKLTVLTVILMVIAAAAPFTVIAGGATAGWAVTGVLGIPVAYIAMAAMLGIFSVGYTEMSRHIVNSGAFYAYVAQGLGRVTGLGAAGVAVLAYNFMQIGLYGGFGPVLSGFLADQWGIDLKWWACAFIAWAVIAVLGVLSIEFSGIVLGVLLGAEVIIALIFSVVELAHPAGGTVTFDTVNPSQLFSAGTGAALATAVAGFVGFESTAVYSEETRNAKRNIPRATYLSLIIIGLLYAFCSWAMSVAAGPDKIIGLSTENSSETMFVLVSPHLAEIWLTLGHALFITSLFAALLAFHNTAARYTFALGRERVLFSFFGTTGRRFRAPLWGSLTQTILAAVVLAVFAASDGLDPFVHLFFWWTVTGGFGVLILMTVTSVAVLAFFLRTRDGEVAQVSPWRRFIAPAIGAVLLGGVLIVTILEFDTLLGVKPTDLARYLFPGLFLAAALVGAAWAAFLRAGNPDTYRGIGQGVSAALLTVQPEDTAAHRAGPSR</sequence>
<dbReference type="PIRSF" id="PIRSF006060">
    <property type="entry name" value="AA_transporter"/>
    <property type="match status" value="1"/>
</dbReference>
<comment type="subcellular location">
    <subcellularLocation>
        <location evidence="1">Cell membrane</location>
        <topology evidence="1">Multi-pass membrane protein</topology>
    </subcellularLocation>
</comment>
<evidence type="ECO:0000256" key="3">
    <source>
        <dbReference type="ARBA" id="ARBA00022692"/>
    </source>
</evidence>
<comment type="caution">
    <text evidence="7">The sequence shown here is derived from an EMBL/GenBank/DDBJ whole genome shotgun (WGS) entry which is preliminary data.</text>
</comment>
<feature type="transmembrane region" description="Helical" evidence="6">
    <location>
        <begin position="347"/>
        <end position="367"/>
    </location>
</feature>
<keyword evidence="5 6" id="KW-0472">Membrane</keyword>
<evidence type="ECO:0000256" key="2">
    <source>
        <dbReference type="ARBA" id="ARBA00022475"/>
    </source>
</evidence>
<name>A0ABP4K807_9ACTN</name>
<dbReference type="RefSeq" id="WP_344498286.1">
    <property type="nucleotide sequence ID" value="NZ_BAAAQD010000001.1"/>
</dbReference>
<feature type="transmembrane region" description="Helical" evidence="6">
    <location>
        <begin position="207"/>
        <end position="226"/>
    </location>
</feature>
<gene>
    <name evidence="7" type="ORF">GCM10009827_001110</name>
</gene>
<feature type="transmembrane region" description="Helical" evidence="6">
    <location>
        <begin position="142"/>
        <end position="161"/>
    </location>
</feature>
<reference evidence="8" key="1">
    <citation type="journal article" date="2019" name="Int. J. Syst. Evol. Microbiol.">
        <title>The Global Catalogue of Microorganisms (GCM) 10K type strain sequencing project: providing services to taxonomists for standard genome sequencing and annotation.</title>
        <authorList>
            <consortium name="The Broad Institute Genomics Platform"/>
            <consortium name="The Broad Institute Genome Sequencing Center for Infectious Disease"/>
            <person name="Wu L."/>
            <person name="Ma J."/>
        </authorList>
    </citation>
    <scope>NUCLEOTIDE SEQUENCE [LARGE SCALE GENOMIC DNA]</scope>
    <source>
        <strain evidence="8">JCM 15933</strain>
    </source>
</reference>
<evidence type="ECO:0000313" key="8">
    <source>
        <dbReference type="Proteomes" id="UP001501470"/>
    </source>
</evidence>
<feature type="transmembrane region" description="Helical" evidence="6">
    <location>
        <begin position="379"/>
        <end position="406"/>
    </location>
</feature>
<feature type="transmembrane region" description="Helical" evidence="6">
    <location>
        <begin position="168"/>
        <end position="187"/>
    </location>
</feature>
<keyword evidence="2" id="KW-1003">Cell membrane</keyword>
<dbReference type="Pfam" id="PF13520">
    <property type="entry name" value="AA_permease_2"/>
    <property type="match status" value="1"/>
</dbReference>
<feature type="transmembrane region" description="Helical" evidence="6">
    <location>
        <begin position="422"/>
        <end position="441"/>
    </location>
</feature>